<sequence>MTLTRRHFLTRSAAIGCSAAASPLLTPVSFAAAPWDTRLVVIILRGGLDALDMVQPYGDPDYAGLRVKLAGGPLKGGVDLDGFFSLHSELSRLMPLWRAGELGFVHAVSTPYRNRRSHFDGQDLLEAGSMGIGQVPDGWLNRMLQHMGGVENRTAFAIGQGEMKLLYGGAPVSEWGPDAALILSPQAQLLAEQMMHGDPLFHSALAEALTLSQGGVAQQDPEGDDSSMMEMTMPVPSRGKAHQKIAEYAAERLRNETRVAAFSINGWDTHSRQVAGLKAGFGRLSDCILTLRDGVGPTVWSKTAVLAMTEFGRTVRENGTGGTDHGTGGAMLLAGGAIRGGKVHGRWPGLAEADLFDRRDLMPTADVRGQAAWVLQGLIGVGRETLEQVVFPGLDMGEDPGLLL</sequence>
<dbReference type="InterPro" id="IPR019546">
    <property type="entry name" value="TAT_signal_bac_arc"/>
</dbReference>
<dbReference type="InterPro" id="IPR006311">
    <property type="entry name" value="TAT_signal"/>
</dbReference>
<dbReference type="RefSeq" id="WP_158978859.1">
    <property type="nucleotide sequence ID" value="NZ_WSFO01000004.1"/>
</dbReference>
<dbReference type="InterPro" id="IPR010869">
    <property type="entry name" value="DUF1501"/>
</dbReference>
<comment type="caution">
    <text evidence="2">The sequence shown here is derived from an EMBL/GenBank/DDBJ whole genome shotgun (WGS) entry which is preliminary data.</text>
</comment>
<proteinExistence type="predicted"/>
<dbReference type="NCBIfam" id="TIGR01409">
    <property type="entry name" value="TAT_signal_seq"/>
    <property type="match status" value="1"/>
</dbReference>
<gene>
    <name evidence="2" type="ORF">GP644_08955</name>
</gene>
<accession>A0A6A4RHM5</accession>
<dbReference type="Pfam" id="PF07394">
    <property type="entry name" value="DUF1501"/>
    <property type="match status" value="1"/>
</dbReference>
<dbReference type="PANTHER" id="PTHR43737:SF1">
    <property type="entry name" value="DUF1501 DOMAIN-CONTAINING PROTEIN"/>
    <property type="match status" value="1"/>
</dbReference>
<feature type="signal peptide" evidence="1">
    <location>
        <begin position="1"/>
        <end position="31"/>
    </location>
</feature>
<organism evidence="2 3">
    <name type="scientific">Parasedimentitalea maritima</name>
    <dbReference type="NCBI Taxonomy" id="2578117"/>
    <lineage>
        <taxon>Bacteria</taxon>
        <taxon>Pseudomonadati</taxon>
        <taxon>Pseudomonadota</taxon>
        <taxon>Alphaproteobacteria</taxon>
        <taxon>Rhodobacterales</taxon>
        <taxon>Paracoccaceae</taxon>
        <taxon>Parasedimentitalea</taxon>
    </lineage>
</organism>
<name>A0A6A4RHM5_9RHOB</name>
<protein>
    <submittedName>
        <fullName evidence="2">DUF1501 domain-containing protein</fullName>
    </submittedName>
</protein>
<dbReference type="EMBL" id="WSFO01000004">
    <property type="protein sequence ID" value="KAE9630519.1"/>
    <property type="molecule type" value="Genomic_DNA"/>
</dbReference>
<evidence type="ECO:0000256" key="1">
    <source>
        <dbReference type="SAM" id="SignalP"/>
    </source>
</evidence>
<keyword evidence="1" id="KW-0732">Signal</keyword>
<dbReference type="PROSITE" id="PS51318">
    <property type="entry name" value="TAT"/>
    <property type="match status" value="1"/>
</dbReference>
<dbReference type="PANTHER" id="PTHR43737">
    <property type="entry name" value="BLL7424 PROTEIN"/>
    <property type="match status" value="1"/>
</dbReference>
<feature type="chain" id="PRO_5025333762" evidence="1">
    <location>
        <begin position="32"/>
        <end position="404"/>
    </location>
</feature>
<dbReference type="AlphaFoldDB" id="A0A6A4RHM5"/>
<reference evidence="2 3" key="1">
    <citation type="submission" date="2019-12" db="EMBL/GenBank/DDBJ databases">
        <authorList>
            <person name="Zhang Y.-J."/>
        </authorList>
    </citation>
    <scope>NUCLEOTIDE SEQUENCE [LARGE SCALE GENOMIC DNA]</scope>
    <source>
        <strain evidence="2 3">H18S-6</strain>
    </source>
</reference>
<evidence type="ECO:0000313" key="2">
    <source>
        <dbReference type="EMBL" id="KAE9630519.1"/>
    </source>
</evidence>
<dbReference type="Proteomes" id="UP000441586">
    <property type="component" value="Unassembled WGS sequence"/>
</dbReference>
<evidence type="ECO:0000313" key="3">
    <source>
        <dbReference type="Proteomes" id="UP000441586"/>
    </source>
</evidence>